<feature type="domain" description="Ribosome maturation factor RimP C-terminal" evidence="5">
    <location>
        <begin position="90"/>
        <end position="165"/>
    </location>
</feature>
<dbReference type="Pfam" id="PF17384">
    <property type="entry name" value="DUF150_C"/>
    <property type="match status" value="1"/>
</dbReference>
<dbReference type="HAMAP" id="MF_01077">
    <property type="entry name" value="RimP"/>
    <property type="match status" value="1"/>
</dbReference>
<dbReference type="SUPFAM" id="SSF75420">
    <property type="entry name" value="YhbC-like, N-terminal domain"/>
    <property type="match status" value="1"/>
</dbReference>
<dbReference type="GO" id="GO:0042274">
    <property type="term" value="P:ribosomal small subunit biogenesis"/>
    <property type="evidence" value="ECO:0007669"/>
    <property type="project" value="UniProtKB-UniRule"/>
</dbReference>
<dbReference type="SUPFAM" id="SSF74942">
    <property type="entry name" value="YhbC-like, C-terminal domain"/>
    <property type="match status" value="1"/>
</dbReference>
<dbReference type="InterPro" id="IPR028989">
    <property type="entry name" value="RimP_N"/>
</dbReference>
<dbReference type="InterPro" id="IPR035956">
    <property type="entry name" value="RimP_N_sf"/>
</dbReference>
<organism evidence="6 7">
    <name type="scientific">Nonlabens xylanidelens</name>
    <dbReference type="NCBI Taxonomy" id="191564"/>
    <lineage>
        <taxon>Bacteria</taxon>
        <taxon>Pseudomonadati</taxon>
        <taxon>Bacteroidota</taxon>
        <taxon>Flavobacteriia</taxon>
        <taxon>Flavobacteriales</taxon>
        <taxon>Flavobacteriaceae</taxon>
        <taxon>Nonlabens</taxon>
    </lineage>
</organism>
<comment type="similarity">
    <text evidence="3">Belongs to the RimP family.</text>
</comment>
<evidence type="ECO:0000313" key="6">
    <source>
        <dbReference type="EMBL" id="PPK96948.1"/>
    </source>
</evidence>
<evidence type="ECO:0000256" key="2">
    <source>
        <dbReference type="ARBA" id="ARBA00022517"/>
    </source>
</evidence>
<accession>A0A2S6IRW4</accession>
<dbReference type="InterPro" id="IPR028998">
    <property type="entry name" value="RimP_C"/>
</dbReference>
<dbReference type="InterPro" id="IPR036847">
    <property type="entry name" value="RimP_C_sf"/>
</dbReference>
<sequence length="166" mass="18997">MRGLESPLFINMLKDKVEKLLNEAFEERPDIFLIDFKMGAGNEIKVIIDGDDGVKLSDCMFFSRAVEHNLDREEYDFSIEVLSAGASSPLSSPRQFVKNIGRDIQITDREKRTETGLLKKADEEEVTITWKAREPKPIGKGKVTVEKEWTLNYEDVKQAKVVIKFN</sequence>
<evidence type="ECO:0000259" key="4">
    <source>
        <dbReference type="Pfam" id="PF02576"/>
    </source>
</evidence>
<dbReference type="PANTHER" id="PTHR33867">
    <property type="entry name" value="RIBOSOME MATURATION FACTOR RIMP"/>
    <property type="match status" value="1"/>
</dbReference>
<evidence type="ECO:0000256" key="3">
    <source>
        <dbReference type="HAMAP-Rule" id="MF_01077"/>
    </source>
</evidence>
<dbReference type="CDD" id="cd01734">
    <property type="entry name" value="YlxS_C"/>
    <property type="match status" value="1"/>
</dbReference>
<keyword evidence="2 3" id="KW-0690">Ribosome biogenesis</keyword>
<dbReference type="InterPro" id="IPR003728">
    <property type="entry name" value="Ribosome_maturation_RimP"/>
</dbReference>
<dbReference type="Pfam" id="PF02576">
    <property type="entry name" value="RimP_N"/>
    <property type="match status" value="1"/>
</dbReference>
<name>A0A2S6IRW4_9FLAO</name>
<evidence type="ECO:0000259" key="5">
    <source>
        <dbReference type="Pfam" id="PF17384"/>
    </source>
</evidence>
<comment type="function">
    <text evidence="3">Required for maturation of 30S ribosomal subunits.</text>
</comment>
<keyword evidence="1 3" id="KW-0963">Cytoplasm</keyword>
<reference evidence="6 7" key="1">
    <citation type="submission" date="2018-02" db="EMBL/GenBank/DDBJ databases">
        <title>Genomic Encyclopedia of Archaeal and Bacterial Type Strains, Phase II (KMG-II): from individual species to whole genera.</title>
        <authorList>
            <person name="Goeker M."/>
        </authorList>
    </citation>
    <scope>NUCLEOTIDE SEQUENCE [LARGE SCALE GENOMIC DNA]</scope>
    <source>
        <strain evidence="6 7">DSM 16809</strain>
    </source>
</reference>
<dbReference type="AlphaFoldDB" id="A0A2S6IRW4"/>
<dbReference type="EMBL" id="PTJE01000001">
    <property type="protein sequence ID" value="PPK96948.1"/>
    <property type="molecule type" value="Genomic_DNA"/>
</dbReference>
<dbReference type="GO" id="GO:0005737">
    <property type="term" value="C:cytoplasm"/>
    <property type="evidence" value="ECO:0007669"/>
    <property type="project" value="UniProtKB-SubCell"/>
</dbReference>
<dbReference type="NCBIfam" id="NF002531">
    <property type="entry name" value="PRK02001.1"/>
    <property type="match status" value="1"/>
</dbReference>
<dbReference type="Proteomes" id="UP000239002">
    <property type="component" value="Unassembled WGS sequence"/>
</dbReference>
<dbReference type="Gene3D" id="3.30.300.70">
    <property type="entry name" value="RimP-like superfamily, N-terminal"/>
    <property type="match status" value="1"/>
</dbReference>
<feature type="domain" description="Ribosome maturation factor RimP N-terminal" evidence="4">
    <location>
        <begin position="39"/>
        <end position="86"/>
    </location>
</feature>
<gene>
    <name evidence="3" type="primary">rimP</name>
    <name evidence="6" type="ORF">LY01_00774</name>
</gene>
<evidence type="ECO:0000256" key="1">
    <source>
        <dbReference type="ARBA" id="ARBA00022490"/>
    </source>
</evidence>
<keyword evidence="7" id="KW-1185">Reference proteome</keyword>
<comment type="subcellular location">
    <subcellularLocation>
        <location evidence="3">Cytoplasm</location>
    </subcellularLocation>
</comment>
<evidence type="ECO:0000313" key="7">
    <source>
        <dbReference type="Proteomes" id="UP000239002"/>
    </source>
</evidence>
<dbReference type="PANTHER" id="PTHR33867:SF1">
    <property type="entry name" value="RIBOSOME MATURATION FACTOR RIMP"/>
    <property type="match status" value="1"/>
</dbReference>
<proteinExistence type="inferred from homology"/>
<comment type="caution">
    <text evidence="6">The sequence shown here is derived from an EMBL/GenBank/DDBJ whole genome shotgun (WGS) entry which is preliminary data.</text>
</comment>
<protein>
    <recommendedName>
        <fullName evidence="3">Ribosome maturation factor RimP</fullName>
    </recommendedName>
</protein>